<feature type="repeat" description="PPR" evidence="2">
    <location>
        <begin position="24"/>
        <end position="58"/>
    </location>
</feature>
<dbReference type="AlphaFoldDB" id="A0A8T0HLG1"/>
<protein>
    <recommendedName>
        <fullName evidence="5">Pentatricopeptide repeat-containing protein</fullName>
    </recommendedName>
</protein>
<sequence>MNMYKKCGSFVDARQVFVRMQEKDMFTWTMMLTGYAKLGYPEEAYKINELMEKERVSVDK</sequence>
<dbReference type="Pfam" id="PF01535">
    <property type="entry name" value="PPR"/>
    <property type="match status" value="2"/>
</dbReference>
<name>A0A8T0HLG1_CERPU</name>
<dbReference type="PROSITE" id="PS51375">
    <property type="entry name" value="PPR"/>
    <property type="match status" value="1"/>
</dbReference>
<dbReference type="GO" id="GO:0003723">
    <property type="term" value="F:RNA binding"/>
    <property type="evidence" value="ECO:0007669"/>
    <property type="project" value="InterPro"/>
</dbReference>
<dbReference type="EMBL" id="CM026426">
    <property type="protein sequence ID" value="KAG0571635.1"/>
    <property type="molecule type" value="Genomic_DNA"/>
</dbReference>
<comment type="caution">
    <text evidence="3">The sequence shown here is derived from an EMBL/GenBank/DDBJ whole genome shotgun (WGS) entry which is preliminary data.</text>
</comment>
<proteinExistence type="predicted"/>
<evidence type="ECO:0000313" key="3">
    <source>
        <dbReference type="EMBL" id="KAG0571635.1"/>
    </source>
</evidence>
<accession>A0A8T0HLG1</accession>
<keyword evidence="1" id="KW-0677">Repeat</keyword>
<evidence type="ECO:0000256" key="1">
    <source>
        <dbReference type="ARBA" id="ARBA00022737"/>
    </source>
</evidence>
<gene>
    <name evidence="3" type="ORF">KC19_VG029600</name>
</gene>
<dbReference type="NCBIfam" id="TIGR00756">
    <property type="entry name" value="PPR"/>
    <property type="match status" value="1"/>
</dbReference>
<dbReference type="InterPro" id="IPR002885">
    <property type="entry name" value="PPR_rpt"/>
</dbReference>
<evidence type="ECO:0008006" key="5">
    <source>
        <dbReference type="Google" id="ProtNLM"/>
    </source>
</evidence>
<dbReference type="PANTHER" id="PTHR47926">
    <property type="entry name" value="PENTATRICOPEPTIDE REPEAT-CONTAINING PROTEIN"/>
    <property type="match status" value="1"/>
</dbReference>
<evidence type="ECO:0000256" key="2">
    <source>
        <dbReference type="PROSITE-ProRule" id="PRU00708"/>
    </source>
</evidence>
<reference evidence="3" key="1">
    <citation type="submission" date="2020-06" db="EMBL/GenBank/DDBJ databases">
        <title>WGS assembly of Ceratodon purpureus strain R40.</title>
        <authorList>
            <person name="Carey S.B."/>
            <person name="Jenkins J."/>
            <person name="Shu S."/>
            <person name="Lovell J.T."/>
            <person name="Sreedasyam A."/>
            <person name="Maumus F."/>
            <person name="Tiley G.P."/>
            <person name="Fernandez-Pozo N."/>
            <person name="Barry K."/>
            <person name="Chen C."/>
            <person name="Wang M."/>
            <person name="Lipzen A."/>
            <person name="Daum C."/>
            <person name="Saski C.A."/>
            <person name="Payton A.C."/>
            <person name="Mcbreen J.C."/>
            <person name="Conrad R.E."/>
            <person name="Kollar L.M."/>
            <person name="Olsson S."/>
            <person name="Huttunen S."/>
            <person name="Landis J.B."/>
            <person name="Wickett N.J."/>
            <person name="Johnson M.G."/>
            <person name="Rensing S.A."/>
            <person name="Grimwood J."/>
            <person name="Schmutz J."/>
            <person name="Mcdaniel S.F."/>
        </authorList>
    </citation>
    <scope>NUCLEOTIDE SEQUENCE</scope>
    <source>
        <strain evidence="3">R40</strain>
    </source>
</reference>
<keyword evidence="4" id="KW-1185">Reference proteome</keyword>
<dbReference type="GO" id="GO:0009451">
    <property type="term" value="P:RNA modification"/>
    <property type="evidence" value="ECO:0007669"/>
    <property type="project" value="InterPro"/>
</dbReference>
<dbReference type="InterPro" id="IPR011990">
    <property type="entry name" value="TPR-like_helical_dom_sf"/>
</dbReference>
<dbReference type="Gene3D" id="1.25.40.10">
    <property type="entry name" value="Tetratricopeptide repeat domain"/>
    <property type="match status" value="1"/>
</dbReference>
<organism evidence="3 4">
    <name type="scientific">Ceratodon purpureus</name>
    <name type="common">Fire moss</name>
    <name type="synonym">Dicranum purpureum</name>
    <dbReference type="NCBI Taxonomy" id="3225"/>
    <lineage>
        <taxon>Eukaryota</taxon>
        <taxon>Viridiplantae</taxon>
        <taxon>Streptophyta</taxon>
        <taxon>Embryophyta</taxon>
        <taxon>Bryophyta</taxon>
        <taxon>Bryophytina</taxon>
        <taxon>Bryopsida</taxon>
        <taxon>Dicranidae</taxon>
        <taxon>Pseudoditrichales</taxon>
        <taxon>Ditrichaceae</taxon>
        <taxon>Ceratodon</taxon>
    </lineage>
</organism>
<dbReference type="Proteomes" id="UP000822688">
    <property type="component" value="Chromosome V"/>
</dbReference>
<dbReference type="PANTHER" id="PTHR47926:SF411">
    <property type="entry name" value="PENTATRICOPEPTIDE REPEAT-CONTAINING PROTEIN"/>
    <property type="match status" value="1"/>
</dbReference>
<dbReference type="InterPro" id="IPR046960">
    <property type="entry name" value="PPR_At4g14850-like_plant"/>
</dbReference>
<evidence type="ECO:0000313" key="4">
    <source>
        <dbReference type="Proteomes" id="UP000822688"/>
    </source>
</evidence>